<dbReference type="AlphaFoldDB" id="A0A075GXR9"/>
<proteinExistence type="inferred from homology"/>
<comment type="similarity">
    <text evidence="2 3">Belongs to the archaeal-type GTP cyclohydrolase family.</text>
</comment>
<keyword evidence="2" id="KW-0547">Nucleotide-binding</keyword>
<keyword evidence="2" id="KW-0342">GTP-binding</keyword>
<gene>
    <name evidence="2 5" type="primary">gch3</name>
</gene>
<dbReference type="EMBL" id="KF900837">
    <property type="protein sequence ID" value="AIF08624.1"/>
    <property type="molecule type" value="Genomic_DNA"/>
</dbReference>
<dbReference type="PIRSF" id="PIRSF009265">
    <property type="entry name" value="GTP_cyclohydro_3"/>
    <property type="match status" value="1"/>
</dbReference>
<dbReference type="Gene3D" id="3.30.70.1230">
    <property type="entry name" value="Nucleotide cyclase"/>
    <property type="match status" value="1"/>
</dbReference>
<organism evidence="5">
    <name type="scientific">uncultured marine thaumarchaeote KM3_31_G08</name>
    <dbReference type="NCBI Taxonomy" id="1456121"/>
    <lineage>
        <taxon>Archaea</taxon>
        <taxon>Nitrososphaerota</taxon>
        <taxon>environmental samples</taxon>
    </lineage>
</organism>
<dbReference type="PANTHER" id="PTHR42202:SF1">
    <property type="entry name" value="GTP CYCLOHYDROLASE III"/>
    <property type="match status" value="1"/>
</dbReference>
<evidence type="ECO:0000259" key="4">
    <source>
        <dbReference type="PROSITE" id="PS50887"/>
    </source>
</evidence>
<dbReference type="PANTHER" id="PTHR42202">
    <property type="entry name" value="GTP CYCLOHYDROLASE III"/>
    <property type="match status" value="1"/>
</dbReference>
<dbReference type="InterPro" id="IPR000160">
    <property type="entry name" value="GGDEF_dom"/>
</dbReference>
<dbReference type="Pfam" id="PF05165">
    <property type="entry name" value="GCH_III"/>
    <property type="match status" value="1"/>
</dbReference>
<evidence type="ECO:0000256" key="3">
    <source>
        <dbReference type="PIRNR" id="PIRNR009265"/>
    </source>
</evidence>
<dbReference type="PROSITE" id="PS50887">
    <property type="entry name" value="GGDEF"/>
    <property type="match status" value="1"/>
</dbReference>
<dbReference type="InterPro" id="IPR043128">
    <property type="entry name" value="Rev_trsase/Diguanyl_cyclase"/>
</dbReference>
<dbReference type="GO" id="GO:0043740">
    <property type="term" value="F:GTP cyclohydrolase IIa activity"/>
    <property type="evidence" value="ECO:0007669"/>
    <property type="project" value="UniProtKB-UniRule"/>
</dbReference>
<sequence>MMIQLSILKITEYGPWTLTLGSDREHELQMLQASLYKEVQKLFSEKNCLVFLNRADEFFVVSNGLELEDHIQIQKSLEKLFDIRLTISIGYGESPFDANLKAYEGKKNETILNKEHNIFGFVNGKSDSQVSIMHLDVDDLSSSRKTNSPYEITSIIFELFSQMSKFFMTKNSLTFFMGGDNFMVVASDDAKNSVQNFINTTKNDNGISLNCGIGNASTSREAVKLATKSLDTIREIRDSGKEKPDVYEL</sequence>
<evidence type="ECO:0000313" key="5">
    <source>
        <dbReference type="EMBL" id="AIF08624.1"/>
    </source>
</evidence>
<reference evidence="5" key="1">
    <citation type="journal article" date="2014" name="Genome Biol. Evol.">
        <title>Pangenome evidence for extensive interdomain horizontal transfer affecting lineage core and shell genes in uncultured planktonic thaumarchaeota and euryarchaeota.</title>
        <authorList>
            <person name="Deschamps P."/>
            <person name="Zivanovic Y."/>
            <person name="Moreira D."/>
            <person name="Rodriguez-Valera F."/>
            <person name="Lopez-Garcia P."/>
        </authorList>
    </citation>
    <scope>NUCLEOTIDE SEQUENCE</scope>
</reference>
<dbReference type="Gene3D" id="3.30.70.270">
    <property type="match status" value="1"/>
</dbReference>
<dbReference type="GO" id="GO:0005525">
    <property type="term" value="F:GTP binding"/>
    <property type="evidence" value="ECO:0007669"/>
    <property type="project" value="UniProtKB-KW"/>
</dbReference>
<dbReference type="HAMAP" id="MF_00608">
    <property type="entry name" value="GTP_cyclohydro_3"/>
    <property type="match status" value="1"/>
</dbReference>
<accession>A0A075GXR9</accession>
<dbReference type="InterPro" id="IPR029787">
    <property type="entry name" value="Nucleotide_cyclase"/>
</dbReference>
<dbReference type="InterPro" id="IPR007839">
    <property type="entry name" value="GTP_CycHdrlase_3"/>
</dbReference>
<feature type="domain" description="GGDEF" evidence="4">
    <location>
        <begin position="128"/>
        <end position="249"/>
    </location>
</feature>
<keyword evidence="1 2" id="KW-0378">Hydrolase</keyword>
<protein>
    <recommendedName>
        <fullName evidence="2 3">GTP cyclohydrolase III</fullName>
        <ecNumber evidence="2 3">3.5.4.29</ecNumber>
    </recommendedName>
</protein>
<name>A0A075GXR9_9ARCH</name>
<evidence type="ECO:0000256" key="1">
    <source>
        <dbReference type="ARBA" id="ARBA00022801"/>
    </source>
</evidence>
<evidence type="ECO:0000256" key="2">
    <source>
        <dbReference type="HAMAP-Rule" id="MF_00608"/>
    </source>
</evidence>
<dbReference type="EC" id="3.5.4.29" evidence="2 3"/>
<comment type="function">
    <text evidence="2 3">Catalyzes the formation of 2-amino-5-formylamino-6-ribofuranosylamino-4(3H)-pyrimidinone ribonucleotide monophosphate and inorganic phosphate from GTP. Also has an independent pyrophosphate phosphohydrolase activity.</text>
</comment>
<comment type="catalytic activity">
    <reaction evidence="2 3">
        <text>GTP + 3 H2O = 2-amino-5-formylamino-6-(5-phospho-D-ribosylamino)pyrimidin-4(3H)-one + 2 phosphate + 2 H(+)</text>
        <dbReference type="Rhea" id="RHEA:22468"/>
        <dbReference type="ChEBI" id="CHEBI:15377"/>
        <dbReference type="ChEBI" id="CHEBI:15378"/>
        <dbReference type="ChEBI" id="CHEBI:37565"/>
        <dbReference type="ChEBI" id="CHEBI:43474"/>
        <dbReference type="ChEBI" id="CHEBI:57258"/>
        <dbReference type="EC" id="3.5.4.29"/>
    </reaction>
</comment>